<reference evidence="1 2" key="1">
    <citation type="submission" date="2018-04" db="EMBL/GenBank/DDBJ databases">
        <title>WGS assembly of Panicum hallii var. hallii HAL2.</title>
        <authorList>
            <person name="Lovell J."/>
            <person name="Jenkins J."/>
            <person name="Lowry D."/>
            <person name="Mamidi S."/>
            <person name="Sreedasyam A."/>
            <person name="Weng X."/>
            <person name="Barry K."/>
            <person name="Bonette J."/>
            <person name="Campitelli B."/>
            <person name="Daum C."/>
            <person name="Gordon S."/>
            <person name="Gould B."/>
            <person name="Lipzen A."/>
            <person name="MacQueen A."/>
            <person name="Palacio-Mejia J."/>
            <person name="Plott C."/>
            <person name="Shakirov E."/>
            <person name="Shu S."/>
            <person name="Yoshinaga Y."/>
            <person name="Zane M."/>
            <person name="Rokhsar D."/>
            <person name="Grimwood J."/>
            <person name="Schmutz J."/>
            <person name="Juenger T."/>
        </authorList>
    </citation>
    <scope>NUCLEOTIDE SEQUENCE [LARGE SCALE GENOMIC DNA]</scope>
    <source>
        <strain evidence="2">cv. HAL2</strain>
    </source>
</reference>
<name>A0A2T7C6H0_9POAL</name>
<gene>
    <name evidence="1" type="ORF">GQ55_9G227700</name>
</gene>
<dbReference type="Proteomes" id="UP000244336">
    <property type="component" value="Chromosome 9"/>
</dbReference>
<dbReference type="Gramene" id="PUZ38833">
    <property type="protein sequence ID" value="PUZ38833"/>
    <property type="gene ID" value="GQ55_9G227700"/>
</dbReference>
<dbReference type="EMBL" id="CM009757">
    <property type="protein sequence ID" value="PUZ38833.1"/>
    <property type="molecule type" value="Genomic_DNA"/>
</dbReference>
<proteinExistence type="predicted"/>
<accession>A0A2T7C6H0</accession>
<protein>
    <submittedName>
        <fullName evidence="1">Uncharacterized protein</fullName>
    </submittedName>
</protein>
<dbReference type="AlphaFoldDB" id="A0A2T7C6H0"/>
<evidence type="ECO:0000313" key="2">
    <source>
        <dbReference type="Proteomes" id="UP000244336"/>
    </source>
</evidence>
<evidence type="ECO:0000313" key="1">
    <source>
        <dbReference type="EMBL" id="PUZ38833.1"/>
    </source>
</evidence>
<organism evidence="1 2">
    <name type="scientific">Panicum hallii var. hallii</name>
    <dbReference type="NCBI Taxonomy" id="1504633"/>
    <lineage>
        <taxon>Eukaryota</taxon>
        <taxon>Viridiplantae</taxon>
        <taxon>Streptophyta</taxon>
        <taxon>Embryophyta</taxon>
        <taxon>Tracheophyta</taxon>
        <taxon>Spermatophyta</taxon>
        <taxon>Magnoliopsida</taxon>
        <taxon>Liliopsida</taxon>
        <taxon>Poales</taxon>
        <taxon>Poaceae</taxon>
        <taxon>PACMAD clade</taxon>
        <taxon>Panicoideae</taxon>
        <taxon>Panicodae</taxon>
        <taxon>Paniceae</taxon>
        <taxon>Panicinae</taxon>
        <taxon>Panicum</taxon>
        <taxon>Panicum sect. Panicum</taxon>
    </lineage>
</organism>
<keyword evidence="2" id="KW-1185">Reference proteome</keyword>
<sequence>MVGEGNRCLAMKLHQLAMTKKSKRILKKKKKKKKNNNNNQLSVELMSLQYLYLEYLICPSTSCTTQICPSISILLEYNGYAFSLMHGSLIF</sequence>